<dbReference type="AlphaFoldDB" id="A0A1I7RWF1"/>
<protein>
    <submittedName>
        <fullName evidence="2">(pine wood nematode) hypothetical protein</fullName>
    </submittedName>
    <submittedName>
        <fullName evidence="6">BTB domain-containing protein</fullName>
    </submittedName>
</protein>
<dbReference type="SMART" id="SM00225">
    <property type="entry name" value="BTB"/>
    <property type="match status" value="1"/>
</dbReference>
<evidence type="ECO:0000313" key="6">
    <source>
        <dbReference type="WBParaSite" id="BXY_0506400.1"/>
    </source>
</evidence>
<reference evidence="3" key="2">
    <citation type="submission" date="2020-08" db="EMBL/GenBank/DDBJ databases">
        <authorList>
            <person name="Kikuchi T."/>
        </authorList>
    </citation>
    <scope>NUCLEOTIDE SEQUENCE</scope>
    <source>
        <strain evidence="2">Ka4C1</strain>
    </source>
</reference>
<reference evidence="6" key="1">
    <citation type="submission" date="2016-11" db="UniProtKB">
        <authorList>
            <consortium name="WormBaseParasite"/>
        </authorList>
    </citation>
    <scope>IDENTIFICATION</scope>
</reference>
<dbReference type="Pfam" id="PF00651">
    <property type="entry name" value="BTB"/>
    <property type="match status" value="1"/>
</dbReference>
<dbReference type="SUPFAM" id="SSF54695">
    <property type="entry name" value="POZ domain"/>
    <property type="match status" value="1"/>
</dbReference>
<keyword evidence="5" id="KW-1185">Reference proteome</keyword>
<dbReference type="WBParaSite" id="BXY_0506400.1">
    <property type="protein sequence ID" value="BXY_0506400.1"/>
    <property type="gene ID" value="BXY_0506400"/>
</dbReference>
<evidence type="ECO:0000313" key="3">
    <source>
        <dbReference type="EMBL" id="CAG9128303.1"/>
    </source>
</evidence>
<gene>
    <name evidence="2" type="ORF">BXYJ_LOCUS13442</name>
</gene>
<dbReference type="InterPro" id="IPR000210">
    <property type="entry name" value="BTB/POZ_dom"/>
</dbReference>
<evidence type="ECO:0000313" key="4">
    <source>
        <dbReference type="Proteomes" id="UP000095284"/>
    </source>
</evidence>
<dbReference type="Proteomes" id="UP000582659">
    <property type="component" value="Unassembled WGS sequence"/>
</dbReference>
<dbReference type="Proteomes" id="UP000095284">
    <property type="component" value="Unplaced"/>
</dbReference>
<accession>A0A1I7RWF1</accession>
<dbReference type="PANTHER" id="PTHR24413">
    <property type="entry name" value="SPECKLE-TYPE POZ PROTEIN"/>
    <property type="match status" value="1"/>
</dbReference>
<dbReference type="eggNOG" id="KOG1987">
    <property type="taxonomic scope" value="Eukaryota"/>
</dbReference>
<name>A0A1I7RWF1_BURXY</name>
<dbReference type="InterPro" id="IPR011333">
    <property type="entry name" value="SKP1/BTB/POZ_sf"/>
</dbReference>
<dbReference type="OrthoDB" id="5877862at2759"/>
<dbReference type="SMR" id="A0A1I7RWF1"/>
<proteinExistence type="predicted"/>
<feature type="domain" description="BTB" evidence="1">
    <location>
        <begin position="30"/>
        <end position="97"/>
    </location>
</feature>
<evidence type="ECO:0000313" key="5">
    <source>
        <dbReference type="Proteomes" id="UP000659654"/>
    </source>
</evidence>
<dbReference type="PROSITE" id="PS50097">
    <property type="entry name" value="BTB"/>
    <property type="match status" value="1"/>
</dbReference>
<dbReference type="Gene3D" id="3.30.710.10">
    <property type="entry name" value="Potassium Channel Kv1.1, Chain A"/>
    <property type="match status" value="1"/>
</dbReference>
<dbReference type="EMBL" id="CAJFCV020000006">
    <property type="protein sequence ID" value="CAG9128303.1"/>
    <property type="molecule type" value="Genomic_DNA"/>
</dbReference>
<organism evidence="4 6">
    <name type="scientific">Bursaphelenchus xylophilus</name>
    <name type="common">Pinewood nematode worm</name>
    <name type="synonym">Aphelenchoides xylophilus</name>
    <dbReference type="NCBI Taxonomy" id="6326"/>
    <lineage>
        <taxon>Eukaryota</taxon>
        <taxon>Metazoa</taxon>
        <taxon>Ecdysozoa</taxon>
        <taxon>Nematoda</taxon>
        <taxon>Chromadorea</taxon>
        <taxon>Rhabditida</taxon>
        <taxon>Tylenchina</taxon>
        <taxon>Tylenchomorpha</taxon>
        <taxon>Aphelenchoidea</taxon>
        <taxon>Aphelenchoididae</taxon>
        <taxon>Bursaphelenchus</taxon>
    </lineage>
</organism>
<evidence type="ECO:0000313" key="2">
    <source>
        <dbReference type="EMBL" id="CAD5233351.1"/>
    </source>
</evidence>
<sequence length="193" mass="22462">MESSDPATNPRKYLSSPMDLLNMLNDPTTSDFDIVVNERVFKVHRVILQARSKYFAALFSSKNRETETGRMEIKEMDEDQVSVVLRFIYGAKLPDPSVVTLELYQIADMYRLIDLKYYCINVLASSLDSTNIICFLQHAEHFQDDRLMDVGVCYVTKNLDRLLRTEIADQLLDWKQLVKRILHYQNERLSAEA</sequence>
<dbReference type="Proteomes" id="UP000659654">
    <property type="component" value="Unassembled WGS sequence"/>
</dbReference>
<dbReference type="EMBL" id="CAJFDI010000006">
    <property type="protein sequence ID" value="CAD5233351.1"/>
    <property type="molecule type" value="Genomic_DNA"/>
</dbReference>
<evidence type="ECO:0000259" key="1">
    <source>
        <dbReference type="PROSITE" id="PS50097"/>
    </source>
</evidence>